<comment type="caution">
    <text evidence="2">The sequence shown here is derived from an EMBL/GenBank/DDBJ whole genome shotgun (WGS) entry which is preliminary data.</text>
</comment>
<dbReference type="PANTHER" id="PTHR31903">
    <property type="entry name" value="F12F1.11-RELATED"/>
    <property type="match status" value="1"/>
</dbReference>
<name>A0A4S8IEJ3_MUSBA</name>
<evidence type="ECO:0000313" key="2">
    <source>
        <dbReference type="EMBL" id="THU46094.1"/>
    </source>
</evidence>
<organism evidence="2 3">
    <name type="scientific">Musa balbisiana</name>
    <name type="common">Banana</name>
    <dbReference type="NCBI Taxonomy" id="52838"/>
    <lineage>
        <taxon>Eukaryota</taxon>
        <taxon>Viridiplantae</taxon>
        <taxon>Streptophyta</taxon>
        <taxon>Embryophyta</taxon>
        <taxon>Tracheophyta</taxon>
        <taxon>Spermatophyta</taxon>
        <taxon>Magnoliopsida</taxon>
        <taxon>Liliopsida</taxon>
        <taxon>Zingiberales</taxon>
        <taxon>Musaceae</taxon>
        <taxon>Musa</taxon>
    </lineage>
</organism>
<accession>A0A4S8IEJ3</accession>
<gene>
    <name evidence="2" type="ORF">C4D60_Mb09t01320</name>
</gene>
<evidence type="ECO:0000256" key="1">
    <source>
        <dbReference type="SAM" id="MobiDB-lite"/>
    </source>
</evidence>
<protein>
    <submittedName>
        <fullName evidence="2">Uncharacterized protein</fullName>
    </submittedName>
</protein>
<keyword evidence="3" id="KW-1185">Reference proteome</keyword>
<feature type="region of interest" description="Disordered" evidence="1">
    <location>
        <begin position="1"/>
        <end position="24"/>
    </location>
</feature>
<dbReference type="Proteomes" id="UP000317650">
    <property type="component" value="Chromosome 9"/>
</dbReference>
<sequence>MKNLYPKGKGKIHPSPADGGGPSSPSQDVLAVLKLLPAAILALTVALTYPDKEVLAYLITRSIHGPATLAAGAERRRCRGHRPLFDCGCFDCYISFWSRWDCSPDRELIHQAIEAFEEHLASLEKKAGGRGRRRERRVVDRAEKGKKKNKERRKAVVEEEEEEERTVEESAVANESASLSGEVKESSDIVEAAAEEDEEEKSGVEEALPVGCERRRGWPDVMGLFNSRLLSLWGPGV</sequence>
<dbReference type="PANTHER" id="PTHR31903:SF4">
    <property type="entry name" value="OS11G0490300 PROTEIN"/>
    <property type="match status" value="1"/>
</dbReference>
<dbReference type="AlphaFoldDB" id="A0A4S8IEJ3"/>
<dbReference type="EMBL" id="PYDT01000010">
    <property type="protein sequence ID" value="THU46094.1"/>
    <property type="molecule type" value="Genomic_DNA"/>
</dbReference>
<feature type="compositionally biased region" description="Basic residues" evidence="1">
    <location>
        <begin position="144"/>
        <end position="153"/>
    </location>
</feature>
<proteinExistence type="predicted"/>
<reference evidence="2 3" key="1">
    <citation type="journal article" date="2019" name="Nat. Plants">
        <title>Genome sequencing of Musa balbisiana reveals subgenome evolution and function divergence in polyploid bananas.</title>
        <authorList>
            <person name="Yao X."/>
        </authorList>
    </citation>
    <scope>NUCLEOTIDE SEQUENCE [LARGE SCALE GENOMIC DNA]</scope>
    <source>
        <strain evidence="3">cv. DH-PKW</strain>
        <tissue evidence="2">Leaves</tissue>
    </source>
</reference>
<feature type="region of interest" description="Disordered" evidence="1">
    <location>
        <begin position="127"/>
        <end position="208"/>
    </location>
</feature>
<evidence type="ECO:0000313" key="3">
    <source>
        <dbReference type="Proteomes" id="UP000317650"/>
    </source>
</evidence>